<dbReference type="PANTHER" id="PTHR33279">
    <property type="entry name" value="SULFUR CARRIER PROTEIN YEDF-RELATED"/>
    <property type="match status" value="1"/>
</dbReference>
<organism evidence="3 4">
    <name type="scientific">Halocatena marina</name>
    <dbReference type="NCBI Taxonomy" id="2934937"/>
    <lineage>
        <taxon>Archaea</taxon>
        <taxon>Methanobacteriati</taxon>
        <taxon>Methanobacteriota</taxon>
        <taxon>Stenosarchaea group</taxon>
        <taxon>Halobacteria</taxon>
        <taxon>Halobacteriales</taxon>
        <taxon>Natronomonadaceae</taxon>
        <taxon>Halocatena</taxon>
    </lineage>
</organism>
<dbReference type="InterPro" id="IPR036868">
    <property type="entry name" value="TusA-like_sf"/>
</dbReference>
<name>A0ABD5YRW5_9EURY</name>
<dbReference type="RefSeq" id="WP_264556106.1">
    <property type="nucleotide sequence ID" value="NZ_CP109979.1"/>
</dbReference>
<dbReference type="Proteomes" id="UP001596417">
    <property type="component" value="Unassembled WGS sequence"/>
</dbReference>
<dbReference type="Pfam" id="PF01206">
    <property type="entry name" value="TusA"/>
    <property type="match status" value="1"/>
</dbReference>
<feature type="domain" description="UPF0033" evidence="2">
    <location>
        <begin position="10"/>
        <end position="34"/>
    </location>
</feature>
<keyword evidence="4" id="KW-1185">Reference proteome</keyword>
<evidence type="ECO:0000313" key="3">
    <source>
        <dbReference type="EMBL" id="MFC7190388.1"/>
    </source>
</evidence>
<comment type="similarity">
    <text evidence="1">Belongs to the sulfur carrier protein TusA family.</text>
</comment>
<accession>A0ABD5YRW5</accession>
<dbReference type="SUPFAM" id="SSF64307">
    <property type="entry name" value="SirA-like"/>
    <property type="match status" value="1"/>
</dbReference>
<protein>
    <submittedName>
        <fullName evidence="3">Sulfurtransferase TusA family protein</fullName>
    </submittedName>
</protein>
<evidence type="ECO:0000259" key="2">
    <source>
        <dbReference type="PROSITE" id="PS01148"/>
    </source>
</evidence>
<dbReference type="AlphaFoldDB" id="A0ABD5YRW5"/>
<dbReference type="CDD" id="cd00291">
    <property type="entry name" value="SirA_YedF_YeeD"/>
    <property type="match status" value="1"/>
</dbReference>
<proteinExistence type="inferred from homology"/>
<dbReference type="Gene3D" id="3.30.110.40">
    <property type="entry name" value="TusA-like domain"/>
    <property type="match status" value="1"/>
</dbReference>
<reference evidence="3 4" key="1">
    <citation type="journal article" date="2019" name="Int. J. Syst. Evol. Microbiol.">
        <title>The Global Catalogue of Microorganisms (GCM) 10K type strain sequencing project: providing services to taxonomists for standard genome sequencing and annotation.</title>
        <authorList>
            <consortium name="The Broad Institute Genomics Platform"/>
            <consortium name="The Broad Institute Genome Sequencing Center for Infectious Disease"/>
            <person name="Wu L."/>
            <person name="Ma J."/>
        </authorList>
    </citation>
    <scope>NUCLEOTIDE SEQUENCE [LARGE SCALE GENOMIC DNA]</scope>
    <source>
        <strain evidence="3 4">RDMS1</strain>
    </source>
</reference>
<sequence length="81" mass="8867">MTTHKTAEVLDTTGQNCPMPVVKTKQTIDQLEEGAILEVLATDPGSMSDLAGWAAATSDVELIEQDERSEIFTHYVRKTDS</sequence>
<dbReference type="EMBL" id="JBHTAX010000001">
    <property type="protein sequence ID" value="MFC7190388.1"/>
    <property type="molecule type" value="Genomic_DNA"/>
</dbReference>
<evidence type="ECO:0000313" key="4">
    <source>
        <dbReference type="Proteomes" id="UP001596417"/>
    </source>
</evidence>
<dbReference type="InterPro" id="IPR001455">
    <property type="entry name" value="TusA-like"/>
</dbReference>
<gene>
    <name evidence="3" type="ORF">ACFQL7_11345</name>
</gene>
<dbReference type="PROSITE" id="PS01148">
    <property type="entry name" value="UPF0033"/>
    <property type="match status" value="1"/>
</dbReference>
<dbReference type="PANTHER" id="PTHR33279:SF6">
    <property type="entry name" value="SULFUR CARRIER PROTEIN YEDF-RELATED"/>
    <property type="match status" value="1"/>
</dbReference>
<evidence type="ECO:0000256" key="1">
    <source>
        <dbReference type="ARBA" id="ARBA00008984"/>
    </source>
</evidence>
<dbReference type="GeneID" id="76199988"/>
<comment type="caution">
    <text evidence="3">The sequence shown here is derived from an EMBL/GenBank/DDBJ whole genome shotgun (WGS) entry which is preliminary data.</text>
</comment>